<evidence type="ECO:0000256" key="2">
    <source>
        <dbReference type="ARBA" id="ARBA00007520"/>
    </source>
</evidence>
<dbReference type="InterPro" id="IPR050189">
    <property type="entry name" value="MFS_Efflux_Transporters"/>
</dbReference>
<comment type="similarity">
    <text evidence="2">Belongs to the major facilitator superfamily. TCR/Tet family.</text>
</comment>
<name>A0ABS2PYT2_9BACL</name>
<evidence type="ECO:0000256" key="3">
    <source>
        <dbReference type="ARBA" id="ARBA00022448"/>
    </source>
</evidence>
<protein>
    <submittedName>
        <fullName evidence="10">ACDE family multidrug resistance protein</fullName>
    </submittedName>
</protein>
<evidence type="ECO:0000256" key="1">
    <source>
        <dbReference type="ARBA" id="ARBA00004651"/>
    </source>
</evidence>
<dbReference type="InterPro" id="IPR020846">
    <property type="entry name" value="MFS_dom"/>
</dbReference>
<feature type="transmembrane region" description="Helical" evidence="8">
    <location>
        <begin position="43"/>
        <end position="63"/>
    </location>
</feature>
<keyword evidence="6 8" id="KW-1133">Transmembrane helix</keyword>
<evidence type="ECO:0000256" key="5">
    <source>
        <dbReference type="ARBA" id="ARBA00022692"/>
    </source>
</evidence>
<feature type="transmembrane region" description="Helical" evidence="8">
    <location>
        <begin position="375"/>
        <end position="393"/>
    </location>
</feature>
<dbReference type="Gene3D" id="1.20.1250.20">
    <property type="entry name" value="MFS general substrate transporter like domains"/>
    <property type="match status" value="1"/>
</dbReference>
<comment type="subcellular location">
    <subcellularLocation>
        <location evidence="1">Cell membrane</location>
        <topology evidence="1">Multi-pass membrane protein</topology>
    </subcellularLocation>
</comment>
<feature type="transmembrane region" description="Helical" evidence="8">
    <location>
        <begin position="285"/>
        <end position="304"/>
    </location>
</feature>
<dbReference type="Proteomes" id="UP000808914">
    <property type="component" value="Unassembled WGS sequence"/>
</dbReference>
<feature type="transmembrane region" description="Helical" evidence="8">
    <location>
        <begin position="217"/>
        <end position="239"/>
    </location>
</feature>
<dbReference type="PROSITE" id="PS50850">
    <property type="entry name" value="MFS"/>
    <property type="match status" value="1"/>
</dbReference>
<evidence type="ECO:0000256" key="7">
    <source>
        <dbReference type="ARBA" id="ARBA00023136"/>
    </source>
</evidence>
<keyword evidence="3" id="KW-0813">Transport</keyword>
<evidence type="ECO:0000256" key="4">
    <source>
        <dbReference type="ARBA" id="ARBA00022475"/>
    </source>
</evidence>
<dbReference type="PANTHER" id="PTHR43124:SF3">
    <property type="entry name" value="CHLORAMPHENICOL EFFLUX PUMP RV0191"/>
    <property type="match status" value="1"/>
</dbReference>
<keyword evidence="7 8" id="KW-0472">Membrane</keyword>
<feature type="domain" description="Major facilitator superfamily (MFS) profile" evidence="9">
    <location>
        <begin position="9"/>
        <end position="397"/>
    </location>
</feature>
<evidence type="ECO:0000259" key="9">
    <source>
        <dbReference type="PROSITE" id="PS50850"/>
    </source>
</evidence>
<feature type="transmembrane region" description="Helical" evidence="8">
    <location>
        <begin position="109"/>
        <end position="127"/>
    </location>
</feature>
<evidence type="ECO:0000313" key="11">
    <source>
        <dbReference type="Proteomes" id="UP000808914"/>
    </source>
</evidence>
<dbReference type="RefSeq" id="WP_205003142.1">
    <property type="nucleotide sequence ID" value="NZ_JAFBER010000007.1"/>
</dbReference>
<keyword evidence="5 8" id="KW-0812">Transmembrane</keyword>
<feature type="transmembrane region" description="Helical" evidence="8">
    <location>
        <begin position="344"/>
        <end position="363"/>
    </location>
</feature>
<evidence type="ECO:0000256" key="6">
    <source>
        <dbReference type="ARBA" id="ARBA00022989"/>
    </source>
</evidence>
<evidence type="ECO:0000313" key="10">
    <source>
        <dbReference type="EMBL" id="MBM7645208.1"/>
    </source>
</evidence>
<evidence type="ECO:0000256" key="8">
    <source>
        <dbReference type="SAM" id="Phobius"/>
    </source>
</evidence>
<feature type="transmembrane region" description="Helical" evidence="8">
    <location>
        <begin position="173"/>
        <end position="190"/>
    </location>
</feature>
<dbReference type="PANTHER" id="PTHR43124">
    <property type="entry name" value="PURINE EFFLUX PUMP PBUE"/>
    <property type="match status" value="1"/>
</dbReference>
<dbReference type="InterPro" id="IPR005829">
    <property type="entry name" value="Sugar_transporter_CS"/>
</dbReference>
<feature type="transmembrane region" description="Helical" evidence="8">
    <location>
        <begin position="12"/>
        <end position="31"/>
    </location>
</feature>
<dbReference type="SUPFAM" id="SSF103473">
    <property type="entry name" value="MFS general substrate transporter"/>
    <property type="match status" value="1"/>
</dbReference>
<dbReference type="InterPro" id="IPR011701">
    <property type="entry name" value="MFS"/>
</dbReference>
<gene>
    <name evidence="10" type="ORF">JOD45_001419</name>
</gene>
<accession>A0ABS2PYT2</accession>
<dbReference type="PROSITE" id="PS00217">
    <property type="entry name" value="SUGAR_TRANSPORT_2"/>
    <property type="match status" value="1"/>
</dbReference>
<dbReference type="EMBL" id="JAFBER010000007">
    <property type="protein sequence ID" value="MBM7645208.1"/>
    <property type="molecule type" value="Genomic_DNA"/>
</dbReference>
<sequence>MEEEKKTFDLLSLASIPLMMTLGNSMLIPVLPTIQKKLNISAFQSSLIITVYSIMAIIFIPIAGYLSDRIGRKKVIIPSLILTGIGGAVSGLAPILLNQPYWLILVGRLLQGVGASGAFPVVIPLVGDMFEKEEDVSNGLGIIETSNTFGKVLSPIVGALLAVITWYTPFLTIPILCLISILLVGFFVKVPKNQEDPPTFHEFLQNTKNTFKENLKWLIAIFIIGCIVMFVLFGTLFYLSELLESTYHIKAVRKGFVIAIPLFALSAASLIAGRKIGQNKSLMKWLTLIGMFIAAVMMVCLSFQPNIRLFLLFLFVSGIGIGVALPCLDAFITEGIQKENRGTITSLYSSMRFIGVAAGPPIYAVIMEYSVRNMFLAAAGISLAAVILSIISIRPERASNEGNLKTI</sequence>
<dbReference type="PROSITE" id="PS00216">
    <property type="entry name" value="SUGAR_TRANSPORT_1"/>
    <property type="match status" value="1"/>
</dbReference>
<dbReference type="InterPro" id="IPR001958">
    <property type="entry name" value="Tet-R_TetA/multi-R_MdtG-like"/>
</dbReference>
<feature type="transmembrane region" description="Helical" evidence="8">
    <location>
        <begin position="310"/>
        <end position="332"/>
    </location>
</feature>
<feature type="transmembrane region" description="Helical" evidence="8">
    <location>
        <begin position="75"/>
        <end position="97"/>
    </location>
</feature>
<keyword evidence="4" id="KW-1003">Cell membrane</keyword>
<dbReference type="CDD" id="cd17474">
    <property type="entry name" value="MFS_YfmO_like"/>
    <property type="match status" value="1"/>
</dbReference>
<comment type="caution">
    <text evidence="10">The sequence shown here is derived from an EMBL/GenBank/DDBJ whole genome shotgun (WGS) entry which is preliminary data.</text>
</comment>
<organism evidence="10 11">
    <name type="scientific">Scopulibacillus daqui</name>
    <dbReference type="NCBI Taxonomy" id="1469162"/>
    <lineage>
        <taxon>Bacteria</taxon>
        <taxon>Bacillati</taxon>
        <taxon>Bacillota</taxon>
        <taxon>Bacilli</taxon>
        <taxon>Bacillales</taxon>
        <taxon>Sporolactobacillaceae</taxon>
        <taxon>Scopulibacillus</taxon>
    </lineage>
</organism>
<dbReference type="Pfam" id="PF07690">
    <property type="entry name" value="MFS_1"/>
    <property type="match status" value="1"/>
</dbReference>
<keyword evidence="11" id="KW-1185">Reference proteome</keyword>
<proteinExistence type="inferred from homology"/>
<dbReference type="InterPro" id="IPR036259">
    <property type="entry name" value="MFS_trans_sf"/>
</dbReference>
<dbReference type="PRINTS" id="PR01035">
    <property type="entry name" value="TCRTETA"/>
</dbReference>
<reference evidence="10 11" key="1">
    <citation type="submission" date="2021-01" db="EMBL/GenBank/DDBJ databases">
        <title>Genomic Encyclopedia of Type Strains, Phase IV (KMG-IV): sequencing the most valuable type-strain genomes for metagenomic binning, comparative biology and taxonomic classification.</title>
        <authorList>
            <person name="Goeker M."/>
        </authorList>
    </citation>
    <scope>NUCLEOTIDE SEQUENCE [LARGE SCALE GENOMIC DNA]</scope>
    <source>
        <strain evidence="10 11">DSM 28236</strain>
    </source>
</reference>
<feature type="transmembrane region" description="Helical" evidence="8">
    <location>
        <begin position="251"/>
        <end position="273"/>
    </location>
</feature>